<accession>A0AAN8VCB4</accession>
<sequence>MQRSPPKIYFYLIQRQGKQPVEVFPAFQLGSKGALTLQGSCGHQLSPYHLGFQAIVAEMEFIEKIELGLREVELQGDFAQLEPVCDFVQLEPKMSSPAFHVPTEEKIELGLQEVELQGKFAQLEPICDFVQLEPKMSSPAFHVPTEEKNELGLQEVELQGELAQLESICDFYQLEPKMSLPPFHVPTEEKNEEINNPHGGKQVQNPSDHLAIEIKNEINNLSSPVSFERCIYRVPESLARSNMDAYKPRLVPIGPFHHDPHKFKDIEKQKLRYLHAFLQRTGLSLDTCIEDVRKLEGKARSSFAETIELSSNDLVKMLLVDACFIIELFLKLFADKKRDKSDLLISVPVLLNGLCNDLKLLENQLPFFVLQGIYDLPQKPLSRSLRELTFLFFEYHNVQSKEPNFEIKHFTDLLRTFLLPKKEGKGTFLLPKLPLKEGDGVKFNSVPSATELDEAGAKFEKGLSTQCFLDIRFENGRILRIPPFLVESGTEAFIRNIVAYEQCHCDSDEFYISSYLALIAGLVKTRKDVNLLVENGILVNWIGDNEAVSRLFHNVGHTVVTSPSKFHYRQLHNDLNAHCRKPWSRLQASLKRDYFKTPWMSAATVAAIFLLLLTCAQTISSIIPLT</sequence>
<dbReference type="Pfam" id="PF03140">
    <property type="entry name" value="DUF247"/>
    <property type="match status" value="1"/>
</dbReference>
<dbReference type="PANTHER" id="PTHR31170:SF25">
    <property type="entry name" value="BNAA09G04570D PROTEIN"/>
    <property type="match status" value="1"/>
</dbReference>
<dbReference type="Proteomes" id="UP001370490">
    <property type="component" value="Unassembled WGS sequence"/>
</dbReference>
<reference evidence="2 3" key="1">
    <citation type="submission" date="2023-12" db="EMBL/GenBank/DDBJ databases">
        <title>A high-quality genome assembly for Dillenia turbinata (Dilleniales).</title>
        <authorList>
            <person name="Chanderbali A."/>
        </authorList>
    </citation>
    <scope>NUCLEOTIDE SEQUENCE [LARGE SCALE GENOMIC DNA]</scope>
    <source>
        <strain evidence="2">LSX21</strain>
        <tissue evidence="2">Leaf</tissue>
    </source>
</reference>
<evidence type="ECO:0000313" key="3">
    <source>
        <dbReference type="Proteomes" id="UP001370490"/>
    </source>
</evidence>
<proteinExistence type="predicted"/>
<dbReference type="AlphaFoldDB" id="A0AAN8VCB4"/>
<keyword evidence="1" id="KW-1133">Transmembrane helix</keyword>
<dbReference type="PANTHER" id="PTHR31170">
    <property type="entry name" value="BNAC04G53230D PROTEIN"/>
    <property type="match status" value="1"/>
</dbReference>
<evidence type="ECO:0000313" key="2">
    <source>
        <dbReference type="EMBL" id="KAK6927506.1"/>
    </source>
</evidence>
<feature type="transmembrane region" description="Helical" evidence="1">
    <location>
        <begin position="599"/>
        <end position="623"/>
    </location>
</feature>
<gene>
    <name evidence="2" type="ORF">RJ641_006097</name>
</gene>
<keyword evidence="1" id="KW-0812">Transmembrane</keyword>
<evidence type="ECO:0000256" key="1">
    <source>
        <dbReference type="SAM" id="Phobius"/>
    </source>
</evidence>
<keyword evidence="1" id="KW-0472">Membrane</keyword>
<organism evidence="2 3">
    <name type="scientific">Dillenia turbinata</name>
    <dbReference type="NCBI Taxonomy" id="194707"/>
    <lineage>
        <taxon>Eukaryota</taxon>
        <taxon>Viridiplantae</taxon>
        <taxon>Streptophyta</taxon>
        <taxon>Embryophyta</taxon>
        <taxon>Tracheophyta</taxon>
        <taxon>Spermatophyta</taxon>
        <taxon>Magnoliopsida</taxon>
        <taxon>eudicotyledons</taxon>
        <taxon>Gunneridae</taxon>
        <taxon>Pentapetalae</taxon>
        <taxon>Dilleniales</taxon>
        <taxon>Dilleniaceae</taxon>
        <taxon>Dillenia</taxon>
    </lineage>
</organism>
<keyword evidence="3" id="KW-1185">Reference proteome</keyword>
<name>A0AAN8VCB4_9MAGN</name>
<dbReference type="InterPro" id="IPR004158">
    <property type="entry name" value="DUF247_pln"/>
</dbReference>
<dbReference type="EMBL" id="JBAMMX010000014">
    <property type="protein sequence ID" value="KAK6927506.1"/>
    <property type="molecule type" value="Genomic_DNA"/>
</dbReference>
<comment type="caution">
    <text evidence="2">The sequence shown here is derived from an EMBL/GenBank/DDBJ whole genome shotgun (WGS) entry which is preliminary data.</text>
</comment>
<protein>
    <submittedName>
        <fullName evidence="2">Uncharacterized protein</fullName>
    </submittedName>
</protein>